<organism evidence="9 10">
    <name type="scientific">Strongylocentrotus purpuratus</name>
    <name type="common">Purple sea urchin</name>
    <dbReference type="NCBI Taxonomy" id="7668"/>
    <lineage>
        <taxon>Eukaryota</taxon>
        <taxon>Metazoa</taxon>
        <taxon>Echinodermata</taxon>
        <taxon>Eleutherozoa</taxon>
        <taxon>Echinozoa</taxon>
        <taxon>Echinoidea</taxon>
        <taxon>Euechinoidea</taxon>
        <taxon>Echinacea</taxon>
        <taxon>Camarodonta</taxon>
        <taxon>Echinidea</taxon>
        <taxon>Strongylocentrotidae</taxon>
        <taxon>Strongylocentrotus</taxon>
    </lineage>
</organism>
<keyword evidence="6" id="KW-0325">Glycoprotein</keyword>
<dbReference type="InterPro" id="IPR032675">
    <property type="entry name" value="LRR_dom_sf"/>
</dbReference>
<name>A0A7M7LTS6_STRPU</name>
<evidence type="ECO:0000256" key="6">
    <source>
        <dbReference type="ARBA" id="ARBA00023180"/>
    </source>
</evidence>
<keyword evidence="10" id="KW-1185">Reference proteome</keyword>
<dbReference type="InterPro" id="IPR031283">
    <property type="entry name" value="AMIGO"/>
</dbReference>
<dbReference type="SUPFAM" id="SSF52200">
    <property type="entry name" value="Toll/Interleukin receptor TIR domain"/>
    <property type="match status" value="1"/>
</dbReference>
<dbReference type="SMART" id="SM00255">
    <property type="entry name" value="TIR"/>
    <property type="match status" value="1"/>
</dbReference>
<dbReference type="KEGG" id="spu:582609"/>
<dbReference type="OrthoDB" id="676979at2759"/>
<evidence type="ECO:0000256" key="7">
    <source>
        <dbReference type="SAM" id="Phobius"/>
    </source>
</evidence>
<dbReference type="InterPro" id="IPR000157">
    <property type="entry name" value="TIR_dom"/>
</dbReference>
<dbReference type="InterPro" id="IPR035897">
    <property type="entry name" value="Toll_tir_struct_dom_sf"/>
</dbReference>
<proteinExistence type="inferred from homology"/>
<protein>
    <recommendedName>
        <fullName evidence="8">TIR domain-containing protein</fullName>
    </recommendedName>
</protein>
<reference evidence="10" key="1">
    <citation type="submission" date="2015-02" db="EMBL/GenBank/DDBJ databases">
        <title>Genome sequencing for Strongylocentrotus purpuratus.</title>
        <authorList>
            <person name="Murali S."/>
            <person name="Liu Y."/>
            <person name="Vee V."/>
            <person name="English A."/>
            <person name="Wang M."/>
            <person name="Skinner E."/>
            <person name="Han Y."/>
            <person name="Muzny D.M."/>
            <person name="Worley K.C."/>
            <person name="Gibbs R.A."/>
        </authorList>
    </citation>
    <scope>NUCLEOTIDE SEQUENCE</scope>
</reference>
<keyword evidence="5 7" id="KW-0472">Membrane</keyword>
<dbReference type="Gene3D" id="3.80.10.10">
    <property type="entry name" value="Ribonuclease Inhibitor"/>
    <property type="match status" value="2"/>
</dbReference>
<evidence type="ECO:0000256" key="2">
    <source>
        <dbReference type="ARBA" id="ARBA00009634"/>
    </source>
</evidence>
<evidence type="ECO:0000256" key="5">
    <source>
        <dbReference type="ARBA" id="ARBA00023136"/>
    </source>
</evidence>
<evidence type="ECO:0000256" key="1">
    <source>
        <dbReference type="ARBA" id="ARBA00004479"/>
    </source>
</evidence>
<dbReference type="GeneID" id="582609"/>
<comment type="similarity">
    <text evidence="2">Belongs to the Toll-like receptor family.</text>
</comment>
<dbReference type="InParanoid" id="A0A7M7LTS6"/>
<evidence type="ECO:0000259" key="8">
    <source>
        <dbReference type="PROSITE" id="PS50104"/>
    </source>
</evidence>
<dbReference type="PANTHER" id="PTHR24368">
    <property type="entry name" value="AMPHOTERIN-INDUCED PROTEIN"/>
    <property type="match status" value="1"/>
</dbReference>
<dbReference type="Pfam" id="PF13855">
    <property type="entry name" value="LRR_8"/>
    <property type="match status" value="2"/>
</dbReference>
<dbReference type="PROSITE" id="PS50104">
    <property type="entry name" value="TIR"/>
    <property type="match status" value="1"/>
</dbReference>
<evidence type="ECO:0000256" key="3">
    <source>
        <dbReference type="ARBA" id="ARBA00022692"/>
    </source>
</evidence>
<dbReference type="Gene3D" id="3.40.50.10140">
    <property type="entry name" value="Toll/interleukin-1 receptor homology (TIR) domain"/>
    <property type="match status" value="1"/>
</dbReference>
<dbReference type="PANTHER" id="PTHR24368:SF210">
    <property type="entry name" value="SURFACE ANTIGEN BSPA-LIKE"/>
    <property type="match status" value="1"/>
</dbReference>
<reference evidence="9" key="2">
    <citation type="submission" date="2021-01" db="UniProtKB">
        <authorList>
            <consortium name="EnsemblMetazoa"/>
        </authorList>
    </citation>
    <scope>IDENTIFICATION</scope>
</reference>
<keyword evidence="3 7" id="KW-0812">Transmembrane</keyword>
<dbReference type="EnsemblMetazoa" id="XM_011681360">
    <property type="protein sequence ID" value="XP_011679662"/>
    <property type="gene ID" value="LOC582609"/>
</dbReference>
<comment type="subcellular location">
    <subcellularLocation>
        <location evidence="1">Membrane</location>
        <topology evidence="1">Single-pass type I membrane protein</topology>
    </subcellularLocation>
</comment>
<dbReference type="GO" id="GO:0016020">
    <property type="term" value="C:membrane"/>
    <property type="evidence" value="ECO:0007669"/>
    <property type="project" value="UniProtKB-SubCell"/>
</dbReference>
<dbReference type="PROSITE" id="PS51450">
    <property type="entry name" value="LRR"/>
    <property type="match status" value="1"/>
</dbReference>
<feature type="transmembrane region" description="Helical" evidence="7">
    <location>
        <begin position="367"/>
        <end position="388"/>
    </location>
</feature>
<keyword evidence="4 7" id="KW-1133">Transmembrane helix</keyword>
<dbReference type="SUPFAM" id="SSF52058">
    <property type="entry name" value="L domain-like"/>
    <property type="match status" value="1"/>
</dbReference>
<accession>A0A7M7LTS6</accession>
<feature type="domain" description="TIR" evidence="8">
    <location>
        <begin position="418"/>
        <end position="563"/>
    </location>
</feature>
<dbReference type="Proteomes" id="UP000007110">
    <property type="component" value="Unassembled WGS sequence"/>
</dbReference>
<dbReference type="FunCoup" id="A0A7M7LTS6">
    <property type="interactions" value="1579"/>
</dbReference>
<dbReference type="GO" id="GO:0007165">
    <property type="term" value="P:signal transduction"/>
    <property type="evidence" value="ECO:0007669"/>
    <property type="project" value="InterPro"/>
</dbReference>
<dbReference type="RefSeq" id="XP_011679662.2">
    <property type="nucleotide sequence ID" value="XM_011681360.2"/>
</dbReference>
<dbReference type="Pfam" id="PF01582">
    <property type="entry name" value="TIR"/>
    <property type="match status" value="1"/>
</dbReference>
<evidence type="ECO:0000313" key="10">
    <source>
        <dbReference type="Proteomes" id="UP000007110"/>
    </source>
</evidence>
<dbReference type="InterPro" id="IPR001611">
    <property type="entry name" value="Leu-rich_rpt"/>
</dbReference>
<dbReference type="AlphaFoldDB" id="A0A7M7LTS6"/>
<evidence type="ECO:0000313" key="9">
    <source>
        <dbReference type="EnsemblMetazoa" id="XP_011679662"/>
    </source>
</evidence>
<sequence>MSSLTLDIDKSFHGCDQNLELKLASCSNKGLDTVPQNLSGDTEVLQLSHNNITKLLNSSFEVYPLINDLDISFNDIRAIESAVFHPLKGLMCLDLSFNSRLVLPATSVFMMSSQLSILDLSSSNLKSLPDDTLKWSPHLNTAYLCDNHLSFINVSSCGMADAVHMGNNRLKHLTERDFTFVCYTDTLNLFENPIQSVDPDVIASLHVRSLVLGGYPLSDEVLANTILGISKSAIEQLTINDGSVGTFPKGFFDPLRDCSLSVLGLKYNNLTSLHPLVFSNLTTLREFSFSWNKRPIDKIQPDFFDGMNALKVLTINNNRWLFDWLNGPIRLIHKDKTICSSASLEPLREKPLLKFDPNELCLMNNCLFVLIPLASIILVVISVLLYHYRWQLRYKLFLFKLAAVGYYEMRDARDHNDYEFDVNIIFYDDDEDDEEWIREQLRPTLEERLPQFQRNVFGDDDLVLGMHYLDSVDYVVSHSFKTIIVLSRAAVQDRWFILKFRTAMDHVSDTLTEFVVVVFLEDIPDGEMPFLVRLYLSDGRPYIHWTEDVRGQEYFWDKLTTTLTINLRTNDLIPNE</sequence>
<evidence type="ECO:0000256" key="4">
    <source>
        <dbReference type="ARBA" id="ARBA00022989"/>
    </source>
</evidence>